<dbReference type="Proteomes" id="UP001153332">
    <property type="component" value="Unassembled WGS sequence"/>
</dbReference>
<keyword evidence="2" id="KW-1185">Reference proteome</keyword>
<sequence length="152" mass="16043">MLHNNPGTAPRLELTQADVSSSDRPPMYNTRHTSSYIQSHDYGSGVDSLSVPMAPIGGSQLLEGHIGGNMGSSQPWGTNTFSATNTGRQGPGAGSLLNFPDEARRPGSLGQLSPQLDQQSNAAEAEPSPASYAQPTKTRPKRKSKSERGRGP</sequence>
<reference evidence="1" key="1">
    <citation type="submission" date="2022-12" db="EMBL/GenBank/DDBJ databases">
        <title>Genome Sequence of Lasiodiplodia mahajangana.</title>
        <authorList>
            <person name="Buettner E."/>
        </authorList>
    </citation>
    <scope>NUCLEOTIDE SEQUENCE</scope>
    <source>
        <strain evidence="1">VT137</strain>
    </source>
</reference>
<accession>A0ACC2JA82</accession>
<proteinExistence type="predicted"/>
<evidence type="ECO:0000313" key="1">
    <source>
        <dbReference type="EMBL" id="KAJ8124401.1"/>
    </source>
</evidence>
<protein>
    <submittedName>
        <fullName evidence="1">Uncharacterized protein</fullName>
    </submittedName>
</protein>
<gene>
    <name evidence="1" type="ORF">O1611_g9239</name>
</gene>
<comment type="caution">
    <text evidence="1">The sequence shown here is derived from an EMBL/GenBank/DDBJ whole genome shotgun (WGS) entry which is preliminary data.</text>
</comment>
<organism evidence="1 2">
    <name type="scientific">Lasiodiplodia mahajangana</name>
    <dbReference type="NCBI Taxonomy" id="1108764"/>
    <lineage>
        <taxon>Eukaryota</taxon>
        <taxon>Fungi</taxon>
        <taxon>Dikarya</taxon>
        <taxon>Ascomycota</taxon>
        <taxon>Pezizomycotina</taxon>
        <taxon>Dothideomycetes</taxon>
        <taxon>Dothideomycetes incertae sedis</taxon>
        <taxon>Botryosphaeriales</taxon>
        <taxon>Botryosphaeriaceae</taxon>
        <taxon>Lasiodiplodia</taxon>
    </lineage>
</organism>
<name>A0ACC2JA82_9PEZI</name>
<evidence type="ECO:0000313" key="2">
    <source>
        <dbReference type="Proteomes" id="UP001153332"/>
    </source>
</evidence>
<dbReference type="EMBL" id="JAPUUL010003053">
    <property type="protein sequence ID" value="KAJ8124401.1"/>
    <property type="molecule type" value="Genomic_DNA"/>
</dbReference>